<feature type="coiled-coil region" evidence="6">
    <location>
        <begin position="400"/>
        <end position="427"/>
    </location>
</feature>
<dbReference type="PANTHER" id="PTHR33463">
    <property type="entry name" value="NB-ARC DOMAIN-CONTAINING PROTEIN-RELATED"/>
    <property type="match status" value="1"/>
</dbReference>
<evidence type="ECO:0000256" key="3">
    <source>
        <dbReference type="ARBA" id="ARBA00022741"/>
    </source>
</evidence>
<proteinExistence type="inferred from homology"/>
<dbReference type="InterPro" id="IPR055414">
    <property type="entry name" value="LRR_R13L4/SHOC2-like"/>
</dbReference>
<keyword evidence="9" id="KW-1185">Reference proteome</keyword>
<dbReference type="InterPro" id="IPR042197">
    <property type="entry name" value="Apaf_helical"/>
</dbReference>
<dbReference type="GO" id="GO:0005524">
    <property type="term" value="F:ATP binding"/>
    <property type="evidence" value="ECO:0007669"/>
    <property type="project" value="UniProtKB-KW"/>
</dbReference>
<dbReference type="GO" id="GO:0006952">
    <property type="term" value="P:defense response"/>
    <property type="evidence" value="ECO:0007669"/>
    <property type="project" value="UniProtKB-KW"/>
</dbReference>
<dbReference type="GO" id="GO:0043531">
    <property type="term" value="F:ADP binding"/>
    <property type="evidence" value="ECO:0007669"/>
    <property type="project" value="InterPro"/>
</dbReference>
<gene>
    <name evidence="8" type="ORF">O6P43_017409</name>
</gene>
<dbReference type="SMART" id="SM00382">
    <property type="entry name" value="AAA"/>
    <property type="match status" value="1"/>
</dbReference>
<dbReference type="SUPFAM" id="SSF52058">
    <property type="entry name" value="L domain-like"/>
    <property type="match status" value="1"/>
</dbReference>
<keyword evidence="3" id="KW-0547">Nucleotide-binding</keyword>
<feature type="domain" description="AAA+ ATPase" evidence="7">
    <location>
        <begin position="145"/>
        <end position="284"/>
    </location>
</feature>
<dbReference type="SUPFAM" id="SSF52540">
    <property type="entry name" value="P-loop containing nucleoside triphosphate hydrolases"/>
    <property type="match status" value="1"/>
</dbReference>
<dbReference type="Gene3D" id="1.10.8.430">
    <property type="entry name" value="Helical domain of apoptotic protease-activating factors"/>
    <property type="match status" value="1"/>
</dbReference>
<dbReference type="AlphaFoldDB" id="A0AAD7LSC8"/>
<dbReference type="KEGG" id="qsa:O6P43_017409"/>
<protein>
    <submittedName>
        <fullName evidence="8">Disease resistance protein</fullName>
    </submittedName>
</protein>
<dbReference type="Gene3D" id="3.80.10.10">
    <property type="entry name" value="Ribonuclease Inhibitor"/>
    <property type="match status" value="1"/>
</dbReference>
<evidence type="ECO:0000313" key="9">
    <source>
        <dbReference type="Proteomes" id="UP001163823"/>
    </source>
</evidence>
<accession>A0AAD7LSC8</accession>
<dbReference type="Proteomes" id="UP001163823">
    <property type="component" value="Chromosome 7"/>
</dbReference>
<evidence type="ECO:0000259" key="7">
    <source>
        <dbReference type="SMART" id="SM00382"/>
    </source>
</evidence>
<keyword evidence="2" id="KW-0677">Repeat</keyword>
<reference evidence="8" key="1">
    <citation type="journal article" date="2023" name="Science">
        <title>Elucidation of the pathway for biosynthesis of saponin adjuvants from the soapbark tree.</title>
        <authorList>
            <person name="Reed J."/>
            <person name="Orme A."/>
            <person name="El-Demerdash A."/>
            <person name="Owen C."/>
            <person name="Martin L.B.B."/>
            <person name="Misra R.C."/>
            <person name="Kikuchi S."/>
            <person name="Rejzek M."/>
            <person name="Martin A.C."/>
            <person name="Harkess A."/>
            <person name="Leebens-Mack J."/>
            <person name="Louveau T."/>
            <person name="Stephenson M.J."/>
            <person name="Osbourn A."/>
        </authorList>
    </citation>
    <scope>NUCLEOTIDE SEQUENCE</scope>
    <source>
        <strain evidence="8">S10</strain>
    </source>
</reference>
<dbReference type="Gene3D" id="3.40.50.300">
    <property type="entry name" value="P-loop containing nucleotide triphosphate hydrolases"/>
    <property type="match status" value="1"/>
</dbReference>
<dbReference type="PRINTS" id="PR00364">
    <property type="entry name" value="DISEASERSIST"/>
</dbReference>
<dbReference type="InterPro" id="IPR027417">
    <property type="entry name" value="P-loop_NTPase"/>
</dbReference>
<dbReference type="Pfam" id="PF00931">
    <property type="entry name" value="NB-ARC"/>
    <property type="match status" value="1"/>
</dbReference>
<evidence type="ECO:0000256" key="4">
    <source>
        <dbReference type="ARBA" id="ARBA00022821"/>
    </source>
</evidence>
<dbReference type="Pfam" id="PF23598">
    <property type="entry name" value="LRR_14"/>
    <property type="match status" value="1"/>
</dbReference>
<dbReference type="InterPro" id="IPR002182">
    <property type="entry name" value="NB-ARC"/>
</dbReference>
<evidence type="ECO:0000256" key="1">
    <source>
        <dbReference type="ARBA" id="ARBA00008894"/>
    </source>
</evidence>
<evidence type="ECO:0000256" key="6">
    <source>
        <dbReference type="SAM" id="Coils"/>
    </source>
</evidence>
<evidence type="ECO:0000313" key="8">
    <source>
        <dbReference type="EMBL" id="KAJ7962140.1"/>
    </source>
</evidence>
<dbReference type="InterPro" id="IPR003593">
    <property type="entry name" value="AAA+_ATPase"/>
</dbReference>
<evidence type="ECO:0000256" key="2">
    <source>
        <dbReference type="ARBA" id="ARBA00022737"/>
    </source>
</evidence>
<dbReference type="InterPro" id="IPR050905">
    <property type="entry name" value="Plant_NBS-LRR"/>
</dbReference>
<keyword evidence="6" id="KW-0175">Coiled coil</keyword>
<dbReference type="InterPro" id="IPR032675">
    <property type="entry name" value="LRR_dom_sf"/>
</dbReference>
<comment type="caution">
    <text evidence="8">The sequence shown here is derived from an EMBL/GenBank/DDBJ whole genome shotgun (WGS) entry which is preliminary data.</text>
</comment>
<dbReference type="EMBL" id="JARAOO010000007">
    <property type="protein sequence ID" value="KAJ7962140.1"/>
    <property type="molecule type" value="Genomic_DNA"/>
</dbReference>
<organism evidence="8 9">
    <name type="scientific">Quillaja saponaria</name>
    <name type="common">Soap bark tree</name>
    <dbReference type="NCBI Taxonomy" id="32244"/>
    <lineage>
        <taxon>Eukaryota</taxon>
        <taxon>Viridiplantae</taxon>
        <taxon>Streptophyta</taxon>
        <taxon>Embryophyta</taxon>
        <taxon>Tracheophyta</taxon>
        <taxon>Spermatophyta</taxon>
        <taxon>Magnoliopsida</taxon>
        <taxon>eudicotyledons</taxon>
        <taxon>Gunneridae</taxon>
        <taxon>Pentapetalae</taxon>
        <taxon>rosids</taxon>
        <taxon>fabids</taxon>
        <taxon>Fabales</taxon>
        <taxon>Quillajaceae</taxon>
        <taxon>Quillaja</taxon>
    </lineage>
</organism>
<comment type="similarity">
    <text evidence="1">Belongs to the disease resistance NB-LRR family.</text>
</comment>
<keyword evidence="5" id="KW-0067">ATP-binding</keyword>
<keyword evidence="4" id="KW-0611">Plant defense</keyword>
<sequence length="827" mass="93183">MEIAIAIAAKVVEYTEETKDRIQRDVDAAKRNGQAIHTDVQNSLNKVNELIGEASKLFGDEGRAMTGCYSTGSCPNVLSNHQISRKSNKLLLEVTTIQLNGNLSSVSYKIPPPSLTVTLVTKDCKALDSRTKISTEIMEKLKDSTIQTIGVWGLAGVGKTTLVKQVARLADGSKLFGKVIMATATVSPDVRRIQGELADALGSRFDEETEVGRANRLCQRISQENNILIIIDDIWGGFELERIGVTLGEGHKGSKLLLTSRSHDVLKREMGIQVGFRLEVLQEKEAWTLFEEMAGDTAKDLNVQPIAIEVVKRCAGLPVLIATVAKALKDAALYVWKDSLKQLERFDKEGMHAKVYSALELSYNHLKGQEIKSLFLLIALHGQRSVSKHDLLIISMGLGLFKYVDTLEDARNRLNKLTNDLEESCLLIKDEREIENVKIHDLVRYAGSSIAAKDQLFRTDIEFESKEWARKDILGKYRGLSLSVRHQSDLPERLECPQLKLFALKCQDDHLKISDSFFEVMREVKVLCFYEMKLISSPPLVLHGLKCLRALYLYECTLEDISIVGELTNLEILSVRQSDLKQLPSEIGRLHRLKMLDLMYCKSLKVITPRVISNLIGLEELNMEGSFINWEVEAGCNSKSYNASLGELKELPNLRSLCIRIPDARTLSTDIFLFFGKLQRFKIEIGQRTSWPSIYKFSQILTIKSSGSCIIQSENWIPILPEKVEYLKLDRVNGVKNVFLDMNAKGFSQLKVLKVSNDAETECLINFISSKNPRHVLQSLEKLVLKHWNNLVHICRGPITEGILLQTKNCKGVWMSKVEKFVLLLHE</sequence>
<name>A0AAD7LSC8_QUISA</name>
<evidence type="ECO:0000256" key="5">
    <source>
        <dbReference type="ARBA" id="ARBA00022840"/>
    </source>
</evidence>
<dbReference type="PANTHER" id="PTHR33463:SF203">
    <property type="entry name" value="AAA+ ATPASE DOMAIN-CONTAINING PROTEIN"/>
    <property type="match status" value="1"/>
</dbReference>